<evidence type="ECO:0000313" key="12">
    <source>
        <dbReference type="EMBL" id="PST40475.1"/>
    </source>
</evidence>
<evidence type="ECO:0000256" key="3">
    <source>
        <dbReference type="ARBA" id="ARBA00022516"/>
    </source>
</evidence>
<evidence type="ECO:0000313" key="14">
    <source>
        <dbReference type="Proteomes" id="UP000593842"/>
    </source>
</evidence>
<dbReference type="FunFam" id="2.40.50.100:FF:000003">
    <property type="entry name" value="Acetyl-CoA carboxylase biotin carboxyl carrier protein"/>
    <property type="match status" value="1"/>
</dbReference>
<evidence type="ECO:0000256" key="7">
    <source>
        <dbReference type="ARBA" id="ARBA00023267"/>
    </source>
</evidence>
<dbReference type="InterPro" id="IPR000089">
    <property type="entry name" value="Biotin_lipoyl"/>
</dbReference>
<evidence type="ECO:0000256" key="5">
    <source>
        <dbReference type="ARBA" id="ARBA00023098"/>
    </source>
</evidence>
<dbReference type="KEGG" id="fit:Fi14EGH31_06470"/>
<dbReference type="Proteomes" id="UP000240974">
    <property type="component" value="Unassembled WGS sequence"/>
</dbReference>
<dbReference type="GO" id="GO:0003989">
    <property type="term" value="F:acetyl-CoA carboxylase activity"/>
    <property type="evidence" value="ECO:0007669"/>
    <property type="project" value="InterPro"/>
</dbReference>
<keyword evidence="6 8" id="KW-0275">Fatty acid biosynthesis</keyword>
<dbReference type="PANTHER" id="PTHR45266">
    <property type="entry name" value="OXALOACETATE DECARBOXYLASE ALPHA CHAIN"/>
    <property type="match status" value="1"/>
</dbReference>
<protein>
    <recommendedName>
        <fullName evidence="2 8">Biotin carboxyl carrier protein of acetyl-CoA carboxylase</fullName>
    </recommendedName>
</protein>
<dbReference type="GeneID" id="70579085"/>
<evidence type="ECO:0000259" key="9">
    <source>
        <dbReference type="PROSITE" id="PS50968"/>
    </source>
</evidence>
<dbReference type="UniPathway" id="UPA00094"/>
<evidence type="ECO:0000256" key="1">
    <source>
        <dbReference type="ARBA" id="ARBA00005194"/>
    </source>
</evidence>
<dbReference type="RefSeq" id="WP_022000697.1">
    <property type="nucleotide sequence ID" value="NZ_AP024085.1"/>
</dbReference>
<keyword evidence="4 8" id="KW-0276">Fatty acid metabolism</keyword>
<reference evidence="12 13" key="1">
    <citation type="journal article" date="2019" name="Int. J. Syst. Evol. Microbiol.">
        <title>Faecalibacillus intestinalis gen. nov., sp. nov. and Faecalibacillus faecis sp. nov., isolated from human faeces.</title>
        <authorList>
            <person name="Seo B."/>
            <person name="Jeon K."/>
            <person name="Baek I."/>
            <person name="Lee Y.M."/>
            <person name="Baek K."/>
            <person name="Ko G."/>
        </authorList>
    </citation>
    <scope>NUCLEOTIDE SEQUENCE [LARGE SCALE GENOMIC DNA]</scope>
    <source>
        <strain evidence="12 13">SNUG30099</strain>
    </source>
</reference>
<keyword evidence="3 8" id="KW-0444">Lipid biosynthesis</keyword>
<dbReference type="EMBL" id="JANGBO010000008">
    <property type="protein sequence ID" value="MCQ5062016.1"/>
    <property type="molecule type" value="Genomic_DNA"/>
</dbReference>
<evidence type="ECO:0000313" key="13">
    <source>
        <dbReference type="Proteomes" id="UP000240974"/>
    </source>
</evidence>
<reference evidence="11" key="4">
    <citation type="submission" date="2022-06" db="EMBL/GenBank/DDBJ databases">
        <title>Isolation of gut microbiota from human fecal samples.</title>
        <authorList>
            <person name="Pamer E.G."/>
            <person name="Barat B."/>
            <person name="Waligurski E."/>
            <person name="Medina S."/>
            <person name="Paddock L."/>
            <person name="Mostad J."/>
        </authorList>
    </citation>
    <scope>NUCLEOTIDE SEQUENCE</scope>
    <source>
        <strain evidence="11">DFI.6.24</strain>
    </source>
</reference>
<keyword evidence="5 8" id="KW-0443">Lipid metabolism</keyword>
<dbReference type="AlphaFoldDB" id="A0A2T3FYV6"/>
<dbReference type="Pfam" id="PF00364">
    <property type="entry name" value="Biotin_lipoyl"/>
    <property type="match status" value="1"/>
</dbReference>
<dbReference type="EMBL" id="PYLQ01000011">
    <property type="protein sequence ID" value="PST40475.1"/>
    <property type="molecule type" value="Genomic_DNA"/>
</dbReference>
<dbReference type="Gene3D" id="2.40.50.100">
    <property type="match status" value="1"/>
</dbReference>
<dbReference type="InterPro" id="IPR001249">
    <property type="entry name" value="AcCoA_biotinCC"/>
</dbReference>
<evidence type="ECO:0000256" key="6">
    <source>
        <dbReference type="ARBA" id="ARBA00023160"/>
    </source>
</evidence>
<dbReference type="Proteomes" id="UP001204814">
    <property type="component" value="Unassembled WGS sequence"/>
</dbReference>
<evidence type="ECO:0000313" key="10">
    <source>
        <dbReference type="EMBL" id="BCL56935.1"/>
    </source>
</evidence>
<dbReference type="SUPFAM" id="SSF51230">
    <property type="entry name" value="Single hybrid motif"/>
    <property type="match status" value="1"/>
</dbReference>
<keyword evidence="13" id="KW-1185">Reference proteome</keyword>
<evidence type="ECO:0000256" key="4">
    <source>
        <dbReference type="ARBA" id="ARBA00022832"/>
    </source>
</evidence>
<dbReference type="PROSITE" id="PS00188">
    <property type="entry name" value="BIOTIN"/>
    <property type="match status" value="1"/>
</dbReference>
<dbReference type="Proteomes" id="UP000593842">
    <property type="component" value="Chromosome"/>
</dbReference>
<name>A0A2T3FYV6_9FIRM</name>
<dbReference type="GO" id="GO:0009317">
    <property type="term" value="C:acetyl-CoA carboxylase complex"/>
    <property type="evidence" value="ECO:0007669"/>
    <property type="project" value="InterPro"/>
</dbReference>
<dbReference type="EMBL" id="AP024085">
    <property type="protein sequence ID" value="BCL56935.1"/>
    <property type="molecule type" value="Genomic_DNA"/>
</dbReference>
<dbReference type="CDD" id="cd06850">
    <property type="entry name" value="biotinyl_domain"/>
    <property type="match status" value="1"/>
</dbReference>
<dbReference type="PROSITE" id="PS50968">
    <property type="entry name" value="BIOTINYL_LIPOYL"/>
    <property type="match status" value="1"/>
</dbReference>
<feature type="domain" description="Lipoyl-binding" evidence="9">
    <location>
        <begin position="62"/>
        <end position="138"/>
    </location>
</feature>
<evidence type="ECO:0000313" key="11">
    <source>
        <dbReference type="EMBL" id="MCQ5062016.1"/>
    </source>
</evidence>
<dbReference type="GO" id="GO:0006633">
    <property type="term" value="P:fatty acid biosynthetic process"/>
    <property type="evidence" value="ECO:0007669"/>
    <property type="project" value="UniProtKB-UniPathway"/>
</dbReference>
<sequence>MKLDFIKQIMSEFDQSNVTKMKVEIDDLKIELEKESEKVEYVKPLEKENKMVAEVNTKEPTGTPVKSPIVGVFYGASSPESDPYVTVGKTVKKGDIVCIIEAMKVMNEIKAPCDGTVTSILVENEALVEYDQALMVIEENV</sequence>
<reference evidence="10" key="2">
    <citation type="journal article" date="2020" name="Microbiol. Resour. Announc.">
        <title>Complete Genome Sequence of Faecalibacillus intestinalis JCM 34082, Isolated from Feces from a Healthy Japanese Female.</title>
        <authorList>
            <person name="Sakamoto M."/>
            <person name="Ikeyama N."/>
            <person name="Toyoda A."/>
            <person name="Murakami T."/>
            <person name="Mori H."/>
            <person name="Ohkuma M."/>
        </authorList>
    </citation>
    <scope>NUCLEOTIDE SEQUENCE</scope>
    <source>
        <strain evidence="10">14EGH31</strain>
    </source>
</reference>
<dbReference type="PRINTS" id="PR01071">
    <property type="entry name" value="ACOABIOTINCC"/>
</dbReference>
<dbReference type="PANTHER" id="PTHR45266:SF3">
    <property type="entry name" value="OXALOACETATE DECARBOXYLASE ALPHA CHAIN"/>
    <property type="match status" value="1"/>
</dbReference>
<proteinExistence type="predicted"/>
<reference evidence="14" key="3">
    <citation type="submission" date="2020-09" db="EMBL/GenBank/DDBJ databases">
        <title>Complete genome sequencing of Faecalibacillus intestinalis strain 14EGH31.</title>
        <authorList>
            <person name="Sakamoto M."/>
            <person name="Murakami T."/>
            <person name="Mori H."/>
        </authorList>
    </citation>
    <scope>NUCLEOTIDE SEQUENCE [LARGE SCALE GENOMIC DNA]</scope>
    <source>
        <strain evidence="14">14EGH31</strain>
    </source>
</reference>
<dbReference type="InterPro" id="IPR050709">
    <property type="entry name" value="Biotin_Carboxyl_Carrier/Decarb"/>
</dbReference>
<comment type="function">
    <text evidence="8">This protein is a component of the acetyl coenzyme A carboxylase complex; first, biotin carboxylase catalyzes the carboxylation of the carrier protein and then the transcarboxylase transfers the carboxyl group to form malonyl-CoA.</text>
</comment>
<keyword evidence="7 8" id="KW-0092">Biotin</keyword>
<evidence type="ECO:0000256" key="8">
    <source>
        <dbReference type="RuleBase" id="RU364072"/>
    </source>
</evidence>
<gene>
    <name evidence="12" type="ORF">C7U54_08665</name>
    <name evidence="10" type="ORF">Fi14EGH31_06470</name>
    <name evidence="11" type="ORF">NE542_09335</name>
</gene>
<evidence type="ECO:0000256" key="2">
    <source>
        <dbReference type="ARBA" id="ARBA00017562"/>
    </source>
</evidence>
<dbReference type="InterPro" id="IPR001882">
    <property type="entry name" value="Biotin_BS"/>
</dbReference>
<dbReference type="InterPro" id="IPR011053">
    <property type="entry name" value="Single_hybrid_motif"/>
</dbReference>
<accession>A0A2T3FYV6</accession>
<organism evidence="12 13">
    <name type="scientific">Faecalibacillus intestinalis</name>
    <dbReference type="NCBI Taxonomy" id="1982626"/>
    <lineage>
        <taxon>Bacteria</taxon>
        <taxon>Bacillati</taxon>
        <taxon>Bacillota</taxon>
        <taxon>Erysipelotrichia</taxon>
        <taxon>Erysipelotrichales</taxon>
        <taxon>Coprobacillaceae</taxon>
        <taxon>Faecalibacillus</taxon>
    </lineage>
</organism>
<comment type="pathway">
    <text evidence="1 8">Lipid metabolism; fatty acid biosynthesis.</text>
</comment>